<name>A0A4V3XCB0_9AGAM</name>
<dbReference type="EMBL" id="SGPL01001049">
    <property type="protein sequence ID" value="THH05143.1"/>
    <property type="molecule type" value="Genomic_DNA"/>
</dbReference>
<organism evidence="2 3">
    <name type="scientific">Bondarzewia mesenterica</name>
    <dbReference type="NCBI Taxonomy" id="1095465"/>
    <lineage>
        <taxon>Eukaryota</taxon>
        <taxon>Fungi</taxon>
        <taxon>Dikarya</taxon>
        <taxon>Basidiomycota</taxon>
        <taxon>Agaricomycotina</taxon>
        <taxon>Agaricomycetes</taxon>
        <taxon>Russulales</taxon>
        <taxon>Bondarzewiaceae</taxon>
        <taxon>Bondarzewia</taxon>
    </lineage>
</organism>
<gene>
    <name evidence="2" type="ORF">EW146_g9984</name>
</gene>
<keyword evidence="1" id="KW-1133">Transmembrane helix</keyword>
<keyword evidence="1" id="KW-0812">Transmembrane</keyword>
<feature type="transmembrane region" description="Helical" evidence="1">
    <location>
        <begin position="236"/>
        <end position="257"/>
    </location>
</feature>
<evidence type="ECO:0000256" key="1">
    <source>
        <dbReference type="SAM" id="Phobius"/>
    </source>
</evidence>
<feature type="transmembrane region" description="Helical" evidence="1">
    <location>
        <begin position="194"/>
        <end position="215"/>
    </location>
</feature>
<reference evidence="2 3" key="1">
    <citation type="submission" date="2019-02" db="EMBL/GenBank/DDBJ databases">
        <title>Genome sequencing of the rare red list fungi Bondarzewia mesenterica.</title>
        <authorList>
            <person name="Buettner E."/>
            <person name="Kellner H."/>
        </authorList>
    </citation>
    <scope>NUCLEOTIDE SEQUENCE [LARGE SCALE GENOMIC DNA]</scope>
    <source>
        <strain evidence="2 3">DSM 108281</strain>
    </source>
</reference>
<evidence type="ECO:0000313" key="3">
    <source>
        <dbReference type="Proteomes" id="UP000310158"/>
    </source>
</evidence>
<keyword evidence="1" id="KW-0472">Membrane</keyword>
<sequence>MLHDVDLADTVLIQENINKVEYVWAGPWSLGKILFMANRYSPFIDTFISLHRKSLDRLRVARGTVNLDRRRLVAILFSELPNTRTDMMNPSNAWPNLKLSRVSSAFRSPRNSTDAELNAVMITIGTLISEAILMLRTYAIWNRERWVQIVLISTVVLVFPPAITVTWLEVTSLEYVPMPSPDLPGCRLGKASRIIYAAYVLLMLSETMIVTLTGVRAVQHLRATRSPTVVTLYRDGVLFYVYLFIITLLNVIVPAVAPLEFTNWLAT</sequence>
<keyword evidence="3" id="KW-1185">Reference proteome</keyword>
<comment type="caution">
    <text evidence="2">The sequence shown here is derived from an EMBL/GenBank/DDBJ whole genome shotgun (WGS) entry which is preliminary data.</text>
</comment>
<proteinExistence type="predicted"/>
<feature type="transmembrane region" description="Helical" evidence="1">
    <location>
        <begin position="117"/>
        <end position="135"/>
    </location>
</feature>
<dbReference type="OrthoDB" id="3350812at2759"/>
<evidence type="ECO:0000313" key="2">
    <source>
        <dbReference type="EMBL" id="THH05143.1"/>
    </source>
</evidence>
<dbReference type="Proteomes" id="UP000310158">
    <property type="component" value="Unassembled WGS sequence"/>
</dbReference>
<feature type="transmembrane region" description="Helical" evidence="1">
    <location>
        <begin position="147"/>
        <end position="168"/>
    </location>
</feature>
<accession>A0A4V3XCB0</accession>
<dbReference type="AlphaFoldDB" id="A0A4V3XCB0"/>
<protein>
    <submittedName>
        <fullName evidence="2">Uncharacterized protein</fullName>
    </submittedName>
</protein>